<keyword evidence="5" id="KW-0408">Iron</keyword>
<evidence type="ECO:0000313" key="8">
    <source>
        <dbReference type="Proteomes" id="UP000054217"/>
    </source>
</evidence>
<dbReference type="AlphaFoldDB" id="A0A0C3NYV1"/>
<keyword evidence="4" id="KW-0560">Oxidoreductase</keyword>
<dbReference type="Pfam" id="PF12851">
    <property type="entry name" value="Tet_JBP"/>
    <property type="match status" value="1"/>
</dbReference>
<accession>A0A0C3NYV1</accession>
<organism evidence="7 8">
    <name type="scientific">Pisolithus tinctorius Marx 270</name>
    <dbReference type="NCBI Taxonomy" id="870435"/>
    <lineage>
        <taxon>Eukaryota</taxon>
        <taxon>Fungi</taxon>
        <taxon>Dikarya</taxon>
        <taxon>Basidiomycota</taxon>
        <taxon>Agaricomycotina</taxon>
        <taxon>Agaricomycetes</taxon>
        <taxon>Agaricomycetidae</taxon>
        <taxon>Boletales</taxon>
        <taxon>Sclerodermatineae</taxon>
        <taxon>Pisolithaceae</taxon>
        <taxon>Pisolithus</taxon>
    </lineage>
</organism>
<dbReference type="OrthoDB" id="3200752at2759"/>
<evidence type="ECO:0000259" key="6">
    <source>
        <dbReference type="Pfam" id="PF12851"/>
    </source>
</evidence>
<evidence type="ECO:0000256" key="1">
    <source>
        <dbReference type="ARBA" id="ARBA00001954"/>
    </source>
</evidence>
<comment type="cofactor">
    <cofactor evidence="1">
        <name>Fe(2+)</name>
        <dbReference type="ChEBI" id="CHEBI:29033"/>
    </cofactor>
</comment>
<evidence type="ECO:0000256" key="2">
    <source>
        <dbReference type="ARBA" id="ARBA00022723"/>
    </source>
</evidence>
<dbReference type="InterPro" id="IPR024779">
    <property type="entry name" value="2OGFeDO_JBP1/TET_oxygenase_dom"/>
</dbReference>
<dbReference type="HOGENOM" id="CLU_039070_2_1_1"/>
<dbReference type="GO" id="GO:0046872">
    <property type="term" value="F:metal ion binding"/>
    <property type="evidence" value="ECO:0007669"/>
    <property type="project" value="UniProtKB-KW"/>
</dbReference>
<keyword evidence="8" id="KW-1185">Reference proteome</keyword>
<evidence type="ECO:0000313" key="7">
    <source>
        <dbReference type="EMBL" id="KIO00451.1"/>
    </source>
</evidence>
<evidence type="ECO:0000256" key="4">
    <source>
        <dbReference type="ARBA" id="ARBA00023002"/>
    </source>
</evidence>
<reference evidence="8" key="2">
    <citation type="submission" date="2015-01" db="EMBL/GenBank/DDBJ databases">
        <title>Evolutionary Origins and Diversification of the Mycorrhizal Mutualists.</title>
        <authorList>
            <consortium name="DOE Joint Genome Institute"/>
            <consortium name="Mycorrhizal Genomics Consortium"/>
            <person name="Kohler A."/>
            <person name="Kuo A."/>
            <person name="Nagy L.G."/>
            <person name="Floudas D."/>
            <person name="Copeland A."/>
            <person name="Barry K.W."/>
            <person name="Cichocki N."/>
            <person name="Veneault-Fourrey C."/>
            <person name="LaButti K."/>
            <person name="Lindquist E.A."/>
            <person name="Lipzen A."/>
            <person name="Lundell T."/>
            <person name="Morin E."/>
            <person name="Murat C."/>
            <person name="Riley R."/>
            <person name="Ohm R."/>
            <person name="Sun H."/>
            <person name="Tunlid A."/>
            <person name="Henrissat B."/>
            <person name="Grigoriev I.V."/>
            <person name="Hibbett D.S."/>
            <person name="Martin F."/>
        </authorList>
    </citation>
    <scope>NUCLEOTIDE SEQUENCE [LARGE SCALE GENOMIC DNA]</scope>
    <source>
        <strain evidence="8">Marx 270</strain>
    </source>
</reference>
<dbReference type="Gene3D" id="3.60.130.30">
    <property type="match status" value="1"/>
</dbReference>
<keyword evidence="3" id="KW-0223">Dioxygenase</keyword>
<evidence type="ECO:0000256" key="3">
    <source>
        <dbReference type="ARBA" id="ARBA00022964"/>
    </source>
</evidence>
<dbReference type="Proteomes" id="UP000054217">
    <property type="component" value="Unassembled WGS sequence"/>
</dbReference>
<sequence length="110" mass="12247">MHPGLHDAGRQAMQSLDTWLSQHNQDMQDALQHWPSVFTNISIISNWATPFHQDPHSQSNWYDMLVTVGNYEDCVLDIPTLGLQFLYNPGTVVAFSGQLLQHGVSAVGGN</sequence>
<feature type="domain" description="2OGFeDO JBP1/TET oxygenase" evidence="6">
    <location>
        <begin position="27"/>
        <end position="107"/>
    </location>
</feature>
<protein>
    <recommendedName>
        <fullName evidence="6">2OGFeDO JBP1/TET oxygenase domain-containing protein</fullName>
    </recommendedName>
</protein>
<dbReference type="GO" id="GO:0051213">
    <property type="term" value="F:dioxygenase activity"/>
    <property type="evidence" value="ECO:0007669"/>
    <property type="project" value="UniProtKB-KW"/>
</dbReference>
<dbReference type="InParanoid" id="A0A0C3NYV1"/>
<reference evidence="7 8" key="1">
    <citation type="submission" date="2014-04" db="EMBL/GenBank/DDBJ databases">
        <authorList>
            <consortium name="DOE Joint Genome Institute"/>
            <person name="Kuo A."/>
            <person name="Kohler A."/>
            <person name="Costa M.D."/>
            <person name="Nagy L.G."/>
            <person name="Floudas D."/>
            <person name="Copeland A."/>
            <person name="Barry K.W."/>
            <person name="Cichocki N."/>
            <person name="Veneault-Fourrey C."/>
            <person name="LaButti K."/>
            <person name="Lindquist E.A."/>
            <person name="Lipzen A."/>
            <person name="Lundell T."/>
            <person name="Morin E."/>
            <person name="Murat C."/>
            <person name="Sun H."/>
            <person name="Tunlid A."/>
            <person name="Henrissat B."/>
            <person name="Grigoriev I.V."/>
            <person name="Hibbett D.S."/>
            <person name="Martin F."/>
            <person name="Nordberg H.P."/>
            <person name="Cantor M.N."/>
            <person name="Hua S.X."/>
        </authorList>
    </citation>
    <scope>NUCLEOTIDE SEQUENCE [LARGE SCALE GENOMIC DNA]</scope>
    <source>
        <strain evidence="7 8">Marx 270</strain>
    </source>
</reference>
<gene>
    <name evidence="7" type="ORF">M404DRAFT_29589</name>
</gene>
<proteinExistence type="predicted"/>
<dbReference type="EMBL" id="KN831996">
    <property type="protein sequence ID" value="KIO00451.1"/>
    <property type="molecule type" value="Genomic_DNA"/>
</dbReference>
<evidence type="ECO:0000256" key="5">
    <source>
        <dbReference type="ARBA" id="ARBA00023004"/>
    </source>
</evidence>
<keyword evidence="2" id="KW-0479">Metal-binding</keyword>
<name>A0A0C3NYV1_PISTI</name>